<organism evidence="2 3">
    <name type="scientific">Roseivirga spongicola</name>
    <dbReference type="NCBI Taxonomy" id="333140"/>
    <lineage>
        <taxon>Bacteria</taxon>
        <taxon>Pseudomonadati</taxon>
        <taxon>Bacteroidota</taxon>
        <taxon>Cytophagia</taxon>
        <taxon>Cytophagales</taxon>
        <taxon>Roseivirgaceae</taxon>
        <taxon>Roseivirga</taxon>
    </lineage>
</organism>
<dbReference type="Proteomes" id="UP000075606">
    <property type="component" value="Unassembled WGS sequence"/>
</dbReference>
<dbReference type="STRING" id="333140.AWW68_14190"/>
<proteinExistence type="predicted"/>
<comment type="caution">
    <text evidence="2">The sequence shown here is derived from an EMBL/GenBank/DDBJ whole genome shotgun (WGS) entry which is preliminary data.</text>
</comment>
<dbReference type="Pfam" id="PF11138">
    <property type="entry name" value="DUF2911"/>
    <property type="match status" value="1"/>
</dbReference>
<evidence type="ECO:0008006" key="4">
    <source>
        <dbReference type="Google" id="ProtNLM"/>
    </source>
</evidence>
<dbReference type="OrthoDB" id="978542at2"/>
<gene>
    <name evidence="2" type="ORF">AWW68_14190</name>
</gene>
<evidence type="ECO:0000313" key="2">
    <source>
        <dbReference type="EMBL" id="KYG73818.1"/>
    </source>
</evidence>
<sequence>MKKLILLICFFSAFGLSAQEFPGLDASPMDASYFPDGQPLDEVFQRDVRDLKIKIYYSRPQLKGRKMLGGEAAPFGEVWRLGANEAPEITFYEDVTFGDQKVSAGTYAIFAIPGEKEWEFILSSKLNTWGNYTTKEDQFVARTKTSVVKSSEEPIEVFSIMFKEVSGGAHMVVGWQNTIVELPIKL</sequence>
<dbReference type="InterPro" id="IPR021314">
    <property type="entry name" value="DUF2911"/>
</dbReference>
<evidence type="ECO:0000313" key="3">
    <source>
        <dbReference type="Proteomes" id="UP000075606"/>
    </source>
</evidence>
<feature type="signal peptide" evidence="1">
    <location>
        <begin position="1"/>
        <end position="18"/>
    </location>
</feature>
<dbReference type="RefSeq" id="WP_068222732.1">
    <property type="nucleotide sequence ID" value="NZ_CP139724.1"/>
</dbReference>
<reference evidence="2 3" key="1">
    <citation type="submission" date="2016-01" db="EMBL/GenBank/DDBJ databases">
        <title>Genome sequencing of Roseivirga spongicola UST030701-084.</title>
        <authorList>
            <person name="Selvaratnam C."/>
            <person name="Thevarajoo S."/>
            <person name="Goh K.M."/>
            <person name="Ee R."/>
            <person name="Chan K.-G."/>
            <person name="Chong C.S."/>
        </authorList>
    </citation>
    <scope>NUCLEOTIDE SEQUENCE [LARGE SCALE GENOMIC DNA]</scope>
    <source>
        <strain evidence="2 3">UST030701-084</strain>
    </source>
</reference>
<accession>A0A150X535</accession>
<evidence type="ECO:0000256" key="1">
    <source>
        <dbReference type="SAM" id="SignalP"/>
    </source>
</evidence>
<dbReference type="AlphaFoldDB" id="A0A150X535"/>
<protein>
    <recommendedName>
        <fullName evidence="4">Asparagine synthetase B</fullName>
    </recommendedName>
</protein>
<dbReference type="EMBL" id="LRPC01000028">
    <property type="protein sequence ID" value="KYG73818.1"/>
    <property type="molecule type" value="Genomic_DNA"/>
</dbReference>
<keyword evidence="3" id="KW-1185">Reference proteome</keyword>
<name>A0A150X535_9BACT</name>
<feature type="chain" id="PRO_5007574119" description="Asparagine synthetase B" evidence="1">
    <location>
        <begin position="19"/>
        <end position="186"/>
    </location>
</feature>
<keyword evidence="1" id="KW-0732">Signal</keyword>